<reference evidence="2" key="1">
    <citation type="submission" date="2016-02" db="EMBL/GenBank/DDBJ databases">
        <title>WGS assembly of Manihot esculenta.</title>
        <authorList>
            <person name="Bredeson J.V."/>
            <person name="Prochnik S.E."/>
            <person name="Lyons J.B."/>
            <person name="Schmutz J."/>
            <person name="Grimwood J."/>
            <person name="Vrebalov J."/>
            <person name="Bart R.S."/>
            <person name="Amuge T."/>
            <person name="Ferguson M.E."/>
            <person name="Green R."/>
            <person name="Putnam N."/>
            <person name="Stites J."/>
            <person name="Rounsley S."/>
            <person name="Rokhsar D.S."/>
        </authorList>
    </citation>
    <scope>NUCLEOTIDE SEQUENCE [LARGE SCALE GENOMIC DNA]</scope>
    <source>
        <tissue evidence="2">Leaf</tissue>
    </source>
</reference>
<evidence type="ECO:0000313" key="2">
    <source>
        <dbReference type="EMBL" id="OAY23859.1"/>
    </source>
</evidence>
<organism evidence="2">
    <name type="scientific">Manihot esculenta</name>
    <name type="common">Cassava</name>
    <name type="synonym">Jatropha manihot</name>
    <dbReference type="NCBI Taxonomy" id="3983"/>
    <lineage>
        <taxon>Eukaryota</taxon>
        <taxon>Viridiplantae</taxon>
        <taxon>Streptophyta</taxon>
        <taxon>Embryophyta</taxon>
        <taxon>Tracheophyta</taxon>
        <taxon>Spermatophyta</taxon>
        <taxon>Magnoliopsida</taxon>
        <taxon>eudicotyledons</taxon>
        <taxon>Gunneridae</taxon>
        <taxon>Pentapetalae</taxon>
        <taxon>rosids</taxon>
        <taxon>fabids</taxon>
        <taxon>Malpighiales</taxon>
        <taxon>Euphorbiaceae</taxon>
        <taxon>Crotonoideae</taxon>
        <taxon>Manihoteae</taxon>
        <taxon>Manihot</taxon>
    </lineage>
</organism>
<sequence>MIPKISTSKEGLNTSTAEKDGACTETYRRRREERLRRLASRETPLLGM</sequence>
<accession>A0A2C9U3I4</accession>
<feature type="compositionally biased region" description="Basic and acidic residues" evidence="1">
    <location>
        <begin position="17"/>
        <end position="29"/>
    </location>
</feature>
<gene>
    <name evidence="2" type="ORF">MANES_18G113100</name>
</gene>
<dbReference type="AlphaFoldDB" id="A0A2C9U3I4"/>
<name>A0A2C9U3I4_MANES</name>
<feature type="region of interest" description="Disordered" evidence="1">
    <location>
        <begin position="1"/>
        <end position="29"/>
    </location>
</feature>
<feature type="compositionally biased region" description="Polar residues" evidence="1">
    <location>
        <begin position="1"/>
        <end position="16"/>
    </location>
</feature>
<evidence type="ECO:0000256" key="1">
    <source>
        <dbReference type="SAM" id="MobiDB-lite"/>
    </source>
</evidence>
<dbReference type="EMBL" id="CM004404">
    <property type="protein sequence ID" value="OAY23859.1"/>
    <property type="molecule type" value="Genomic_DNA"/>
</dbReference>
<protein>
    <submittedName>
        <fullName evidence="2">Uncharacterized protein</fullName>
    </submittedName>
</protein>
<proteinExistence type="predicted"/>